<evidence type="ECO:0000259" key="2">
    <source>
        <dbReference type="Pfam" id="PF07734"/>
    </source>
</evidence>
<feature type="compositionally biased region" description="Acidic residues" evidence="1">
    <location>
        <begin position="298"/>
        <end position="320"/>
    </location>
</feature>
<evidence type="ECO:0000313" key="4">
    <source>
        <dbReference type="Proteomes" id="UP000826656"/>
    </source>
</evidence>
<gene>
    <name evidence="3" type="ORF">KY290_011655</name>
</gene>
<sequence>MRLRSPFNVGLPDYFYCRIIGICNGVLCMLDDLLDHNSPVVLWNPSISRCLTLPMTPLGCNNSRTYMFVLGFGFAVKTRDYKVVRMAYAHGDGQYLLPPRVEIYALSSGIWKDFDGFIPDIGIIEYFWTQVEICGKVYWTAYKRNWERRVENLIMMFDLNEEIFQELSLPKILVNEPPTNLNVAQLGKFLVVYQYDTRVWSNNCSIWVMKRYGNTDSWSKEYNVALSQGNLGMVVAVADCRKILLTDMTGMLALYNPEMQTTQRTTIAGTMYSFYYENYKESLVLLDKGELLPPIDLASEESTDDDDDYDDDDDDNDDANDQVLELLKHHVMHERVTTLLGA</sequence>
<reference evidence="3 4" key="1">
    <citation type="journal article" date="2021" name="bioRxiv">
        <title>Chromosome-scale and haplotype-resolved genome assembly of a tetraploid potato cultivar.</title>
        <authorList>
            <person name="Sun H."/>
            <person name="Jiao W.-B."/>
            <person name="Krause K."/>
            <person name="Campoy J.A."/>
            <person name="Goel M."/>
            <person name="Folz-Donahue K."/>
            <person name="Kukat C."/>
            <person name="Huettel B."/>
            <person name="Schneeberger K."/>
        </authorList>
    </citation>
    <scope>NUCLEOTIDE SEQUENCE [LARGE SCALE GENOMIC DNA]</scope>
    <source>
        <strain evidence="3">SolTubOtavaFocal</strain>
        <tissue evidence="3">Leaves</tissue>
    </source>
</reference>
<comment type="caution">
    <text evidence="3">The sequence shown here is derived from an EMBL/GenBank/DDBJ whole genome shotgun (WGS) entry which is preliminary data.</text>
</comment>
<dbReference type="EMBL" id="JAIVGD010000005">
    <property type="protein sequence ID" value="KAH0774518.1"/>
    <property type="molecule type" value="Genomic_DNA"/>
</dbReference>
<dbReference type="InterPro" id="IPR017451">
    <property type="entry name" value="F-box-assoc_interact_dom"/>
</dbReference>
<dbReference type="Proteomes" id="UP000826656">
    <property type="component" value="Unassembled WGS sequence"/>
</dbReference>
<evidence type="ECO:0000256" key="1">
    <source>
        <dbReference type="SAM" id="MobiDB-lite"/>
    </source>
</evidence>
<keyword evidence="4" id="KW-1185">Reference proteome</keyword>
<dbReference type="PANTHER" id="PTHR31672">
    <property type="entry name" value="BNACNNG10540D PROTEIN"/>
    <property type="match status" value="1"/>
</dbReference>
<evidence type="ECO:0000313" key="3">
    <source>
        <dbReference type="EMBL" id="KAH0774518.1"/>
    </source>
</evidence>
<accession>A0ABQ7W1A0</accession>
<dbReference type="NCBIfam" id="TIGR01640">
    <property type="entry name" value="F_box_assoc_1"/>
    <property type="match status" value="1"/>
</dbReference>
<dbReference type="InterPro" id="IPR050796">
    <property type="entry name" value="SCF_F-box_component"/>
</dbReference>
<dbReference type="Pfam" id="PF07734">
    <property type="entry name" value="FBA_1"/>
    <property type="match status" value="1"/>
</dbReference>
<name>A0ABQ7W1A0_SOLTU</name>
<feature type="region of interest" description="Disordered" evidence="1">
    <location>
        <begin position="297"/>
        <end position="320"/>
    </location>
</feature>
<organism evidence="3 4">
    <name type="scientific">Solanum tuberosum</name>
    <name type="common">Potato</name>
    <dbReference type="NCBI Taxonomy" id="4113"/>
    <lineage>
        <taxon>Eukaryota</taxon>
        <taxon>Viridiplantae</taxon>
        <taxon>Streptophyta</taxon>
        <taxon>Embryophyta</taxon>
        <taxon>Tracheophyta</taxon>
        <taxon>Spermatophyta</taxon>
        <taxon>Magnoliopsida</taxon>
        <taxon>eudicotyledons</taxon>
        <taxon>Gunneridae</taxon>
        <taxon>Pentapetalae</taxon>
        <taxon>asterids</taxon>
        <taxon>lamiids</taxon>
        <taxon>Solanales</taxon>
        <taxon>Solanaceae</taxon>
        <taxon>Solanoideae</taxon>
        <taxon>Solaneae</taxon>
        <taxon>Solanum</taxon>
    </lineage>
</organism>
<dbReference type="InterPro" id="IPR006527">
    <property type="entry name" value="F-box-assoc_dom_typ1"/>
</dbReference>
<dbReference type="PANTHER" id="PTHR31672:SF10">
    <property type="entry name" value="F-BOX DOMAIN-CONTAINING PROTEIN"/>
    <property type="match status" value="1"/>
</dbReference>
<proteinExistence type="predicted"/>
<feature type="domain" description="F-box associated beta-propeller type 1" evidence="2">
    <location>
        <begin position="22"/>
        <end position="269"/>
    </location>
</feature>
<protein>
    <recommendedName>
        <fullName evidence="2">F-box associated beta-propeller type 1 domain-containing protein</fullName>
    </recommendedName>
</protein>